<sequence>MADPLVQFVVLRKDLLTALRWPWGALVAQVMHATSAVSWKFCYDPITDHFEEHSTPEDIRVLQIDDEESLRALSAKLTESSLHHVLWNEQPEDIPTCIATRPAERNVAEKFFQGLQEFTREDGPS</sequence>
<evidence type="ECO:0000256" key="2">
    <source>
        <dbReference type="ARBA" id="ARBA00022801"/>
    </source>
</evidence>
<comment type="catalytic activity">
    <reaction evidence="3">
        <text>an N-acyl-L-alpha-aminoacyl-tRNA + H2O = an N-acyl-L-amino acid + a tRNA + H(+)</text>
        <dbReference type="Rhea" id="RHEA:54448"/>
        <dbReference type="Rhea" id="RHEA-COMP:10123"/>
        <dbReference type="Rhea" id="RHEA-COMP:13883"/>
        <dbReference type="ChEBI" id="CHEBI:15377"/>
        <dbReference type="ChEBI" id="CHEBI:15378"/>
        <dbReference type="ChEBI" id="CHEBI:59874"/>
        <dbReference type="ChEBI" id="CHEBI:78442"/>
        <dbReference type="ChEBI" id="CHEBI:138191"/>
        <dbReference type="EC" id="3.1.1.29"/>
    </reaction>
</comment>
<dbReference type="InterPro" id="IPR002833">
    <property type="entry name" value="PTH2"/>
</dbReference>
<dbReference type="SUPFAM" id="SSF102462">
    <property type="entry name" value="Peptidyl-tRNA hydrolase II"/>
    <property type="match status" value="1"/>
</dbReference>
<evidence type="ECO:0000256" key="1">
    <source>
        <dbReference type="ARBA" id="ARBA00013260"/>
    </source>
</evidence>
<name>A0A7R8ZKB8_9CRUS</name>
<dbReference type="InterPro" id="IPR042237">
    <property type="entry name" value="PTRHD1"/>
</dbReference>
<dbReference type="Gene3D" id="3.40.1490.10">
    <property type="entry name" value="Bit1"/>
    <property type="match status" value="1"/>
</dbReference>
<evidence type="ECO:0000256" key="3">
    <source>
        <dbReference type="ARBA" id="ARBA00048707"/>
    </source>
</evidence>
<proteinExistence type="predicted"/>
<dbReference type="EMBL" id="OB660421">
    <property type="protein sequence ID" value="CAD7224697.1"/>
    <property type="molecule type" value="Genomic_DNA"/>
</dbReference>
<organism evidence="4">
    <name type="scientific">Cyprideis torosa</name>
    <dbReference type="NCBI Taxonomy" id="163714"/>
    <lineage>
        <taxon>Eukaryota</taxon>
        <taxon>Metazoa</taxon>
        <taxon>Ecdysozoa</taxon>
        <taxon>Arthropoda</taxon>
        <taxon>Crustacea</taxon>
        <taxon>Oligostraca</taxon>
        <taxon>Ostracoda</taxon>
        <taxon>Podocopa</taxon>
        <taxon>Podocopida</taxon>
        <taxon>Cytherocopina</taxon>
        <taxon>Cytheroidea</taxon>
        <taxon>Cytherideidae</taxon>
        <taxon>Cyprideis</taxon>
    </lineage>
</organism>
<dbReference type="Pfam" id="PF01981">
    <property type="entry name" value="PTH2"/>
    <property type="match status" value="1"/>
</dbReference>
<gene>
    <name evidence="4" type="ORF">CTOB1V02_LOCUS2650</name>
</gene>
<dbReference type="PANTHER" id="PTHR46194:SF1">
    <property type="entry name" value="PEPTIDYL-TRNA HYDROLASE PTRHD1-RELATED"/>
    <property type="match status" value="1"/>
</dbReference>
<dbReference type="AlphaFoldDB" id="A0A7R8ZKB8"/>
<dbReference type="OrthoDB" id="201213at2759"/>
<reference evidence="4" key="1">
    <citation type="submission" date="2020-11" db="EMBL/GenBank/DDBJ databases">
        <authorList>
            <person name="Tran Van P."/>
        </authorList>
    </citation>
    <scope>NUCLEOTIDE SEQUENCE</scope>
</reference>
<dbReference type="GO" id="GO:0004045">
    <property type="term" value="F:peptidyl-tRNA hydrolase activity"/>
    <property type="evidence" value="ECO:0007669"/>
    <property type="project" value="UniProtKB-EC"/>
</dbReference>
<dbReference type="PANTHER" id="PTHR46194">
    <property type="entry name" value="PEPTIDYL-TRNA HYDROLASE PTRHD1-RELATED"/>
    <property type="match status" value="1"/>
</dbReference>
<dbReference type="InterPro" id="IPR023476">
    <property type="entry name" value="Pep_tRNA_hydro_II_dom_sf"/>
</dbReference>
<dbReference type="EC" id="3.1.1.29" evidence="1"/>
<accession>A0A7R8ZKB8</accession>
<protein>
    <recommendedName>
        <fullName evidence="1">peptidyl-tRNA hydrolase</fullName>
        <ecNumber evidence="1">3.1.1.29</ecNumber>
    </recommendedName>
</protein>
<keyword evidence="2" id="KW-0378">Hydrolase</keyword>
<evidence type="ECO:0000313" key="4">
    <source>
        <dbReference type="EMBL" id="CAD7224697.1"/>
    </source>
</evidence>